<evidence type="ECO:0000313" key="1">
    <source>
        <dbReference type="EMBL" id="MCC2033105.1"/>
    </source>
</evidence>
<reference evidence="1" key="1">
    <citation type="submission" date="2021-04" db="EMBL/GenBank/DDBJ databases">
        <title>Microbacterium tenobrionis sp. nov. and Microbacterium allomyrinae sp. nov., isolated from larvae of Tenobrio molitor and Allomyrina dichotoma, respectively.</title>
        <authorList>
            <person name="Lee S.D."/>
        </authorList>
    </citation>
    <scope>NUCLEOTIDE SEQUENCE</scope>
    <source>
        <strain evidence="1">BWT-G7</strain>
    </source>
</reference>
<gene>
    <name evidence="1" type="ORF">KEC57_13025</name>
</gene>
<evidence type="ECO:0000313" key="2">
    <source>
        <dbReference type="Proteomes" id="UP001139354"/>
    </source>
</evidence>
<keyword evidence="2" id="KW-1185">Reference proteome</keyword>
<dbReference type="EMBL" id="JAGTTN010000004">
    <property type="protein sequence ID" value="MCC2033105.1"/>
    <property type="molecule type" value="Genomic_DNA"/>
</dbReference>
<protein>
    <submittedName>
        <fullName evidence="1">Uncharacterized protein</fullName>
    </submittedName>
</protein>
<dbReference type="RefSeq" id="WP_229385073.1">
    <property type="nucleotide sequence ID" value="NZ_JAGTTN010000004.1"/>
</dbReference>
<dbReference type="Proteomes" id="UP001139354">
    <property type="component" value="Unassembled WGS sequence"/>
</dbReference>
<accession>A0A9X1S4L0</accession>
<comment type="caution">
    <text evidence="1">The sequence shown here is derived from an EMBL/GenBank/DDBJ whole genome shotgun (WGS) entry which is preliminary data.</text>
</comment>
<name>A0A9X1S4L0_9MICO</name>
<organism evidence="1 2">
    <name type="scientific">Microbacterium allomyrinae</name>
    <dbReference type="NCBI Taxonomy" id="2830666"/>
    <lineage>
        <taxon>Bacteria</taxon>
        <taxon>Bacillati</taxon>
        <taxon>Actinomycetota</taxon>
        <taxon>Actinomycetes</taxon>
        <taxon>Micrococcales</taxon>
        <taxon>Microbacteriaceae</taxon>
        <taxon>Microbacterium</taxon>
    </lineage>
</organism>
<proteinExistence type="predicted"/>
<dbReference type="AlphaFoldDB" id="A0A9X1S4L0"/>
<sequence>MTDPVLDKLAYSLDEFAAVVSLSKEYIRQQIAASKLTPSYAGAKPLILREEGERWLRSLPAERVS</sequence>